<feature type="transmembrane region" description="Helical" evidence="10">
    <location>
        <begin position="43"/>
        <end position="63"/>
    </location>
</feature>
<comment type="function">
    <text evidence="1 10">Controls the rotational direction of flagella during chemotaxis.</text>
</comment>
<evidence type="ECO:0000256" key="8">
    <source>
        <dbReference type="ARBA" id="ARBA00022989"/>
    </source>
</evidence>
<keyword evidence="12" id="KW-0969">Cilium</keyword>
<keyword evidence="12" id="KW-0282">Flagellum</keyword>
<keyword evidence="13" id="KW-1185">Reference proteome</keyword>
<evidence type="ECO:0000313" key="12">
    <source>
        <dbReference type="EMBL" id="RMI03638.1"/>
    </source>
</evidence>
<gene>
    <name evidence="12" type="ORF">EBM89_18900</name>
</gene>
<dbReference type="OrthoDB" id="3537056at2"/>
<organism evidence="12 13">
    <name type="scientific">Cellulomonas triticagri</name>
    <dbReference type="NCBI Taxonomy" id="2483352"/>
    <lineage>
        <taxon>Bacteria</taxon>
        <taxon>Bacillati</taxon>
        <taxon>Actinomycetota</taxon>
        <taxon>Actinomycetes</taxon>
        <taxon>Micrococcales</taxon>
        <taxon>Cellulomonadaceae</taxon>
        <taxon>Cellulomonas</taxon>
    </lineage>
</organism>
<evidence type="ECO:0000256" key="10">
    <source>
        <dbReference type="RuleBase" id="RU364125"/>
    </source>
</evidence>
<evidence type="ECO:0000256" key="5">
    <source>
        <dbReference type="ARBA" id="ARBA00022500"/>
    </source>
</evidence>
<feature type="region of interest" description="Disordered" evidence="11">
    <location>
        <begin position="1"/>
        <end position="36"/>
    </location>
</feature>
<evidence type="ECO:0000256" key="1">
    <source>
        <dbReference type="ARBA" id="ARBA00002254"/>
    </source>
</evidence>
<keyword evidence="6 10" id="KW-0812">Transmembrane</keyword>
<keyword evidence="12" id="KW-0966">Cell projection</keyword>
<dbReference type="PANTHER" id="PTHR35091">
    <property type="entry name" value="FLAGELLAR PROTEIN FLIL"/>
    <property type="match status" value="1"/>
</dbReference>
<dbReference type="InterPro" id="IPR005503">
    <property type="entry name" value="FliL"/>
</dbReference>
<keyword evidence="7 10" id="KW-0283">Flagellar rotation</keyword>
<sequence length="174" mass="17866">MPIEQRVIGGGQKIGGGKIGGGATAKEAPAPEPEAKKKGKKGLLIGIIAGVLVLGGAAAYYFLGMAGGGDAEAAEPPPEPGEVVAVEPISLNLAQGHYLRLGFSLQMTVEAGGHGAPDTGKAVDAAIALFSGKTVAEISDPETRDTLKGEFLHQLEELYHGEVMDVYLTNYVTQ</sequence>
<dbReference type="GO" id="GO:0071978">
    <property type="term" value="P:bacterial-type flagellum-dependent swarming motility"/>
    <property type="evidence" value="ECO:0007669"/>
    <property type="project" value="TreeGrafter"/>
</dbReference>
<comment type="caution">
    <text evidence="12">The sequence shown here is derived from an EMBL/GenBank/DDBJ whole genome shotgun (WGS) entry which is preliminary data.</text>
</comment>
<dbReference type="AlphaFoldDB" id="A0A3M2IZ12"/>
<evidence type="ECO:0000256" key="9">
    <source>
        <dbReference type="ARBA" id="ARBA00023136"/>
    </source>
</evidence>
<dbReference type="Pfam" id="PF03748">
    <property type="entry name" value="FliL"/>
    <property type="match status" value="1"/>
</dbReference>
<name>A0A3M2IZ12_9CELL</name>
<proteinExistence type="inferred from homology"/>
<comment type="subcellular location">
    <subcellularLocation>
        <location evidence="2">Cell membrane</location>
        <topology evidence="2">Single-pass membrane protein</topology>
    </subcellularLocation>
</comment>
<dbReference type="GO" id="GO:0009425">
    <property type="term" value="C:bacterial-type flagellum basal body"/>
    <property type="evidence" value="ECO:0007669"/>
    <property type="project" value="InterPro"/>
</dbReference>
<evidence type="ECO:0000256" key="3">
    <source>
        <dbReference type="ARBA" id="ARBA00008281"/>
    </source>
</evidence>
<evidence type="ECO:0000256" key="2">
    <source>
        <dbReference type="ARBA" id="ARBA00004162"/>
    </source>
</evidence>
<evidence type="ECO:0000256" key="4">
    <source>
        <dbReference type="ARBA" id="ARBA00022475"/>
    </source>
</evidence>
<dbReference type="GO" id="GO:0005886">
    <property type="term" value="C:plasma membrane"/>
    <property type="evidence" value="ECO:0007669"/>
    <property type="project" value="UniProtKB-SubCell"/>
</dbReference>
<evidence type="ECO:0000313" key="13">
    <source>
        <dbReference type="Proteomes" id="UP000269289"/>
    </source>
</evidence>
<accession>A0A3M2IZ12</accession>
<evidence type="ECO:0000256" key="11">
    <source>
        <dbReference type="SAM" id="MobiDB-lite"/>
    </source>
</evidence>
<dbReference type="PANTHER" id="PTHR35091:SF2">
    <property type="entry name" value="FLAGELLAR PROTEIN FLIL"/>
    <property type="match status" value="1"/>
</dbReference>
<keyword evidence="8 10" id="KW-1133">Transmembrane helix</keyword>
<comment type="similarity">
    <text evidence="3 10">Belongs to the FliL family.</text>
</comment>
<reference evidence="12 13" key="1">
    <citation type="submission" date="2018-10" db="EMBL/GenBank/DDBJ databases">
        <title>Isolation, diversity and antifungal activity of actinobacteria from wheat.</title>
        <authorList>
            <person name="Han C."/>
        </authorList>
    </citation>
    <scope>NUCLEOTIDE SEQUENCE [LARGE SCALE GENOMIC DNA]</scope>
    <source>
        <strain evidence="12 13">NEAU-YY56</strain>
    </source>
</reference>
<keyword evidence="5 10" id="KW-0145">Chemotaxis</keyword>
<protein>
    <recommendedName>
        <fullName evidence="10">Flagellar protein FliL</fullName>
    </recommendedName>
</protein>
<keyword evidence="9 10" id="KW-0472">Membrane</keyword>
<evidence type="ECO:0000256" key="7">
    <source>
        <dbReference type="ARBA" id="ARBA00022779"/>
    </source>
</evidence>
<dbReference type="RefSeq" id="WP_122151161.1">
    <property type="nucleotide sequence ID" value="NZ_RFFI01000160.1"/>
</dbReference>
<dbReference type="EMBL" id="RFFI01000160">
    <property type="protein sequence ID" value="RMI03638.1"/>
    <property type="molecule type" value="Genomic_DNA"/>
</dbReference>
<feature type="compositionally biased region" description="Gly residues" evidence="11">
    <location>
        <begin position="8"/>
        <end position="23"/>
    </location>
</feature>
<evidence type="ECO:0000256" key="6">
    <source>
        <dbReference type="ARBA" id="ARBA00022692"/>
    </source>
</evidence>
<keyword evidence="4 10" id="KW-1003">Cell membrane</keyword>
<dbReference type="Proteomes" id="UP000269289">
    <property type="component" value="Unassembled WGS sequence"/>
</dbReference>
<dbReference type="GO" id="GO:0006935">
    <property type="term" value="P:chemotaxis"/>
    <property type="evidence" value="ECO:0007669"/>
    <property type="project" value="UniProtKB-KW"/>
</dbReference>